<dbReference type="AlphaFoldDB" id="A0A6P7U7I2"/>
<sequence length="926" mass="104875">MTFSMNYPPYNFHSILWNSRERRDFFPDCGSLCGVHVNETGKATVQKEHNSCKGEHLYAKFSSLPLFQKPDVLQEHDAIGIHRLNYIKKKMTSLHKRLKIMKTLCHQDATWQIHLLEILKALHATEEANVTETSALKMFYANNYLRNFYEALGKFLDVQNVWHSNHKFIGGCLQTLNFSNQADSTISLAAITGPDFKTIKIITPKVNDSSLLNLDKKFVHKIKVNEEMFDLSCQTLYDTTYCLTRTVDKCFLFEISCDSDGDGISSSLKNTLHCEGKTYTSVNLSPYIVGECLVADHTNSVFLWDCNRSVQNVVNQHPHRFPCKSNWCNVHYASHPRSFVFTNQSAMELMDIRTSCRNPRDVFALPNKFLSKDERISASCCSRTNPFHHFVATDHGLFLIDERFLCHPVLQWQHMLEGIPHYLSPIQGAVQSSGDEVLLAASQYPNEAICVQYRTDPNHPPISMCSPWRISRPGDLYFIEKIINQIKDIVVHERLSDPIVGVAGEAINSEGMYVFQLNSLGDIFYQAYGVTNVYEDKTCSAGPGDSIVKHSEEIISISKNWLEHLENQLEEGYSQRMKARPTYEVKGIFEDVKGHVLCQLCMPQCQNDNVDSDDDEIVTGVCKACNTSFLTSKHLLSAIEVDGIMKSSDISYNATPPSIDKLTGENRRLSKKLYKHWYDVEMSSSEEEEEVEGEEKEVEGGEEDNGSDDVRDSSNSTPKETPTKSIVRWSDAESSNGNYPSATAQVDKEFGERESQLSSPTHFQSSSQQTVSTSVKEIFLSLPTYLQESDRHKTPHKTDFTKLSHSQPTTSLRSQTFDSSSLSPPLSQTIHSKDFSKRKSLFTKTDSMSKSPTFSSTNQFEDGFGGSPTHSKMRQSADPFRRSPSIERQSLFSQQLNPFHSINSSLLTSMSQPVKTIRKQKYQEGF</sequence>
<feature type="region of interest" description="Disordered" evidence="1">
    <location>
        <begin position="682"/>
        <end position="771"/>
    </location>
</feature>
<keyword evidence="3" id="KW-1185">Reference proteome</keyword>
<feature type="compositionally biased region" description="Polar residues" evidence="1">
    <location>
        <begin position="842"/>
        <end position="860"/>
    </location>
</feature>
<feature type="compositionally biased region" description="Polar residues" evidence="1">
    <location>
        <begin position="732"/>
        <end position="744"/>
    </location>
</feature>
<evidence type="ECO:0000256" key="1">
    <source>
        <dbReference type="SAM" id="MobiDB-lite"/>
    </source>
</evidence>
<feature type="compositionally biased region" description="Acidic residues" evidence="1">
    <location>
        <begin position="684"/>
        <end position="707"/>
    </location>
</feature>
<evidence type="ECO:0000313" key="4">
    <source>
        <dbReference type="RefSeq" id="XP_029658345.2"/>
    </source>
</evidence>
<feature type="domain" description="TAF1C beta-propeller" evidence="2">
    <location>
        <begin position="277"/>
        <end position="365"/>
    </location>
</feature>
<reference evidence="4" key="1">
    <citation type="submission" date="2025-08" db="UniProtKB">
        <authorList>
            <consortium name="RefSeq"/>
        </authorList>
    </citation>
    <scope>IDENTIFICATION</scope>
</reference>
<gene>
    <name evidence="4" type="primary">LOC115232545</name>
</gene>
<dbReference type="InterPro" id="IPR038801">
    <property type="entry name" value="TAF1C"/>
</dbReference>
<feature type="region of interest" description="Disordered" evidence="1">
    <location>
        <begin position="787"/>
        <end position="830"/>
    </location>
</feature>
<proteinExistence type="predicted"/>
<feature type="region of interest" description="Disordered" evidence="1">
    <location>
        <begin position="842"/>
        <end position="894"/>
    </location>
</feature>
<feature type="compositionally biased region" description="Polar residues" evidence="1">
    <location>
        <begin position="803"/>
        <end position="830"/>
    </location>
</feature>
<name>A0A6P7U7I2_9MOLL</name>
<dbReference type="GO" id="GO:0001650">
    <property type="term" value="C:fibrillar center"/>
    <property type="evidence" value="ECO:0007669"/>
    <property type="project" value="TreeGrafter"/>
</dbReference>
<evidence type="ECO:0000313" key="3">
    <source>
        <dbReference type="Proteomes" id="UP000515154"/>
    </source>
</evidence>
<dbReference type="Proteomes" id="UP000515154">
    <property type="component" value="Linkage group LG2"/>
</dbReference>
<evidence type="ECO:0000259" key="2">
    <source>
        <dbReference type="Pfam" id="PF20641"/>
    </source>
</evidence>
<dbReference type="PANTHER" id="PTHR15319:SF1">
    <property type="entry name" value="TATA BOX-BINDING PROTEIN-ASSOCIATED FACTOR RNA POLYMERASE I SUBUNIT C"/>
    <property type="match status" value="1"/>
</dbReference>
<dbReference type="InterPro" id="IPR049087">
    <property type="entry name" value="TAF1C_beta-prop"/>
</dbReference>
<dbReference type="PANTHER" id="PTHR15319">
    <property type="entry name" value="TATA BOX-BINDING PROTEIN ASSOCIATED FACTOR RNA POLYMERASE I SUBUNIT C"/>
    <property type="match status" value="1"/>
</dbReference>
<accession>A0A6P7U7I2</accession>
<organism evidence="3 4">
    <name type="scientific">Octopus sinensis</name>
    <name type="common">East Asian common octopus</name>
    <dbReference type="NCBI Taxonomy" id="2607531"/>
    <lineage>
        <taxon>Eukaryota</taxon>
        <taxon>Metazoa</taxon>
        <taxon>Spiralia</taxon>
        <taxon>Lophotrochozoa</taxon>
        <taxon>Mollusca</taxon>
        <taxon>Cephalopoda</taxon>
        <taxon>Coleoidea</taxon>
        <taxon>Octopodiformes</taxon>
        <taxon>Octopoda</taxon>
        <taxon>Incirrata</taxon>
        <taxon>Octopodidae</taxon>
        <taxon>Octopus</taxon>
    </lineage>
</organism>
<dbReference type="KEGG" id="osn:115232545"/>
<dbReference type="Pfam" id="PF20641">
    <property type="entry name" value="TAF1C_beta-prop"/>
    <property type="match status" value="1"/>
</dbReference>
<feature type="compositionally biased region" description="Basic and acidic residues" evidence="1">
    <location>
        <begin position="788"/>
        <end position="802"/>
    </location>
</feature>
<protein>
    <submittedName>
        <fullName evidence="4">Uncharacterized protein LOC115232545</fullName>
    </submittedName>
</protein>
<feature type="compositionally biased region" description="Polar residues" evidence="1">
    <location>
        <begin position="713"/>
        <end position="724"/>
    </location>
</feature>
<dbReference type="GO" id="GO:0001164">
    <property type="term" value="F:RNA polymerase I core promoter sequence-specific DNA binding"/>
    <property type="evidence" value="ECO:0007669"/>
    <property type="project" value="TreeGrafter"/>
</dbReference>
<feature type="compositionally biased region" description="Basic and acidic residues" evidence="1">
    <location>
        <begin position="746"/>
        <end position="755"/>
    </location>
</feature>
<dbReference type="RefSeq" id="XP_029658345.2">
    <property type="nucleotide sequence ID" value="XM_029802485.2"/>
</dbReference>